<dbReference type="GO" id="GO:0003676">
    <property type="term" value="F:nucleic acid binding"/>
    <property type="evidence" value="ECO:0007669"/>
    <property type="project" value="InterPro"/>
</dbReference>
<dbReference type="InterPro" id="IPR036691">
    <property type="entry name" value="Endo/exonu/phosph_ase_sf"/>
</dbReference>
<dbReference type="InterPro" id="IPR005135">
    <property type="entry name" value="Endo/exonuclease/phosphatase"/>
</dbReference>
<dbReference type="Gene3D" id="3.30.420.10">
    <property type="entry name" value="Ribonuclease H-like superfamily/Ribonuclease H"/>
    <property type="match status" value="1"/>
</dbReference>
<dbReference type="Proteomes" id="UP000719412">
    <property type="component" value="Unassembled WGS sequence"/>
</dbReference>
<dbReference type="Pfam" id="PF14529">
    <property type="entry name" value="Exo_endo_phos_2"/>
    <property type="match status" value="1"/>
</dbReference>
<reference evidence="3" key="1">
    <citation type="journal article" date="2020" name="J Insects Food Feed">
        <title>The yellow mealworm (Tenebrio molitor) genome: a resource for the emerging insects as food and feed industry.</title>
        <authorList>
            <person name="Eriksson T."/>
            <person name="Andere A."/>
            <person name="Kelstrup H."/>
            <person name="Emery V."/>
            <person name="Picard C."/>
        </authorList>
    </citation>
    <scope>NUCLEOTIDE SEQUENCE</scope>
    <source>
        <strain evidence="3">Stoneville</strain>
        <tissue evidence="3">Whole head</tissue>
    </source>
</reference>
<evidence type="ECO:0000256" key="1">
    <source>
        <dbReference type="SAM" id="MobiDB-lite"/>
    </source>
</evidence>
<dbReference type="EMBL" id="JABDTM020020062">
    <property type="protein sequence ID" value="KAH0817214.1"/>
    <property type="molecule type" value="Genomic_DNA"/>
</dbReference>
<feature type="domain" description="Endonuclease/exonuclease/phosphatase" evidence="2">
    <location>
        <begin position="931"/>
        <end position="1007"/>
    </location>
</feature>
<name>A0A8J6HM77_TENMO</name>
<accession>A0A8J6HM77</accession>
<protein>
    <recommendedName>
        <fullName evidence="2">Endonuclease/exonuclease/phosphatase domain-containing protein</fullName>
    </recommendedName>
</protein>
<dbReference type="AlphaFoldDB" id="A0A8J6HM77"/>
<dbReference type="SUPFAM" id="SSF56219">
    <property type="entry name" value="DNase I-like"/>
    <property type="match status" value="1"/>
</dbReference>
<dbReference type="InterPro" id="IPR036397">
    <property type="entry name" value="RNaseH_sf"/>
</dbReference>
<proteinExistence type="predicted"/>
<reference evidence="3" key="2">
    <citation type="submission" date="2021-08" db="EMBL/GenBank/DDBJ databases">
        <authorList>
            <person name="Eriksson T."/>
        </authorList>
    </citation>
    <scope>NUCLEOTIDE SEQUENCE</scope>
    <source>
        <strain evidence="3">Stoneville</strain>
        <tissue evidence="3">Whole head</tissue>
    </source>
</reference>
<dbReference type="Gene3D" id="3.60.10.10">
    <property type="entry name" value="Endonuclease/exonuclease/phosphatase"/>
    <property type="match status" value="1"/>
</dbReference>
<feature type="region of interest" description="Disordered" evidence="1">
    <location>
        <begin position="617"/>
        <end position="648"/>
    </location>
</feature>
<organism evidence="3 4">
    <name type="scientific">Tenebrio molitor</name>
    <name type="common">Yellow mealworm beetle</name>
    <dbReference type="NCBI Taxonomy" id="7067"/>
    <lineage>
        <taxon>Eukaryota</taxon>
        <taxon>Metazoa</taxon>
        <taxon>Ecdysozoa</taxon>
        <taxon>Arthropoda</taxon>
        <taxon>Hexapoda</taxon>
        <taxon>Insecta</taxon>
        <taxon>Pterygota</taxon>
        <taxon>Neoptera</taxon>
        <taxon>Endopterygota</taxon>
        <taxon>Coleoptera</taxon>
        <taxon>Polyphaga</taxon>
        <taxon>Cucujiformia</taxon>
        <taxon>Tenebrionidae</taxon>
        <taxon>Tenebrio</taxon>
    </lineage>
</organism>
<feature type="compositionally biased region" description="Low complexity" evidence="1">
    <location>
        <begin position="617"/>
        <end position="626"/>
    </location>
</feature>
<sequence>MTFLKGKDFANGLLEEIPLEIRRAMWFMHDGAPAHFTLNVRHFLNVSYGPQWIGRGGPTAWPPRSPDLNSCDFYLWGYMKSMVYRTAVNTQDDLLNRIMLAAERIRNDQDELARVSSGKECRPQEPCEFPESANILSSTSVYINQEFSKPANSICNQEDKENPEYEHFDNSNVTATRSVVGYDPIKKTFKSPSLAMHLGTSLKFACDELTHLLLKVSKGFKCVTPTETKECVQNVKNFKKLVESRWNTELGSLALKDLNEKKWNKPLLLPLVKDIKTFQDECLKLASDCEKKILEQKDDVKTYKMRRIGDVQFLKIADYQNDHRSNSADFENALTETEKMLTNKYKRVMNSGKGSRAVVILLPKPIEAFIDLLLKNRHKYISMDNEYVFATPGSKIKWGKGDVAIRSLASKMNLKNPQALTSNKLRKHIATVMQLINLSKEDEKQFSKFMGHTEKTHQEFYEMDFGRIIASHKLAHQTIPPIGHEEMMDMLRDIQEGGSSCVLLRVVEHFASTLETVKDPVQNLYKELYKKEYEVLQYDQLLQTATQCENLQIDENHCVAVKEATKNQAKTLYISTRSIATSLNISRRSNTTAIHITLYYATVGAVSLPMGTSVSTQTGLTLSSSSPRKQALRRQPRRERETSGEEEDDKIEEYAEIYYWDDIAIRHFGLSKLCGVANSWRDSLPREEQNKMAITLHAWNYKRKSDQNAVEYFYGKLARCNNAAMSEQETIEWIAHGLHNVKFRDHLGHLNRYKKPSELFPDIRSSKQMGFTYFETDLDQLVGYGQGVVKPIGALTVDLMNDDVTTKVNAHIVPNDSQAQRRSGKLLARDVADRTARNCPEDALRCYSCGESGYLARSTRCQKYKAAVENLRQQDRQRAVLASSFLPSPQRQPARKNTDQDAAVRVIWRKIRVLRQSKGSGCVSVEIAACTVYNCYASPNAPLQDFERFLGELKTSVERCTGRVLVAGDFNGKAYMWGSSVEDRRGTALADQIAELGMVVMNQGMSPLSIEVRGAPPSRHLRIRCVGEQSVDGLQQGVRKRPPTNHLRGE</sequence>
<dbReference type="PANTHER" id="PTHR33480">
    <property type="entry name" value="SET DOMAIN-CONTAINING PROTEIN-RELATED"/>
    <property type="match status" value="1"/>
</dbReference>
<gene>
    <name evidence="3" type="ORF">GEV33_005577</name>
</gene>
<dbReference type="GO" id="GO:0003824">
    <property type="term" value="F:catalytic activity"/>
    <property type="evidence" value="ECO:0007669"/>
    <property type="project" value="InterPro"/>
</dbReference>
<evidence type="ECO:0000313" key="3">
    <source>
        <dbReference type="EMBL" id="KAH0817214.1"/>
    </source>
</evidence>
<comment type="caution">
    <text evidence="3">The sequence shown here is derived from an EMBL/GenBank/DDBJ whole genome shotgun (WGS) entry which is preliminary data.</text>
</comment>
<evidence type="ECO:0000259" key="2">
    <source>
        <dbReference type="Pfam" id="PF14529"/>
    </source>
</evidence>
<evidence type="ECO:0000313" key="4">
    <source>
        <dbReference type="Proteomes" id="UP000719412"/>
    </source>
</evidence>
<keyword evidence="4" id="KW-1185">Reference proteome</keyword>
<dbReference type="PANTHER" id="PTHR33480:SF1">
    <property type="entry name" value="TYR RECOMBINASE DOMAIN-CONTAINING PROTEIN"/>
    <property type="match status" value="1"/>
</dbReference>